<name>A0ABQ2STS0_9DEIO</name>
<evidence type="ECO:0000313" key="1">
    <source>
        <dbReference type="EMBL" id="GGS37921.1"/>
    </source>
</evidence>
<gene>
    <name evidence="1" type="ORF">GCM10008961_31810</name>
</gene>
<dbReference type="EMBL" id="BMQO01000022">
    <property type="protein sequence ID" value="GGS37921.1"/>
    <property type="molecule type" value="Genomic_DNA"/>
</dbReference>
<reference evidence="2" key="1">
    <citation type="journal article" date="2019" name="Int. J. Syst. Evol. Microbiol.">
        <title>The Global Catalogue of Microorganisms (GCM) 10K type strain sequencing project: providing services to taxonomists for standard genome sequencing and annotation.</title>
        <authorList>
            <consortium name="The Broad Institute Genomics Platform"/>
            <consortium name="The Broad Institute Genome Sequencing Center for Infectious Disease"/>
            <person name="Wu L."/>
            <person name="Ma J."/>
        </authorList>
    </citation>
    <scope>NUCLEOTIDE SEQUENCE [LARGE SCALE GENOMIC DNA]</scope>
    <source>
        <strain evidence="2">JCM 31406</strain>
    </source>
</reference>
<dbReference type="Proteomes" id="UP000620633">
    <property type="component" value="Unassembled WGS sequence"/>
</dbReference>
<organism evidence="1 2">
    <name type="scientific">Deinococcus knuensis</name>
    <dbReference type="NCBI Taxonomy" id="1837380"/>
    <lineage>
        <taxon>Bacteria</taxon>
        <taxon>Thermotogati</taxon>
        <taxon>Deinococcota</taxon>
        <taxon>Deinococci</taxon>
        <taxon>Deinococcales</taxon>
        <taxon>Deinococcaceae</taxon>
        <taxon>Deinococcus</taxon>
    </lineage>
</organism>
<protein>
    <submittedName>
        <fullName evidence="1">Uncharacterized protein</fullName>
    </submittedName>
</protein>
<keyword evidence="2" id="KW-1185">Reference proteome</keyword>
<accession>A0ABQ2STS0</accession>
<evidence type="ECO:0000313" key="2">
    <source>
        <dbReference type="Proteomes" id="UP000620633"/>
    </source>
</evidence>
<proteinExistence type="predicted"/>
<comment type="caution">
    <text evidence="1">The sequence shown here is derived from an EMBL/GenBank/DDBJ whole genome shotgun (WGS) entry which is preliminary data.</text>
</comment>
<sequence>MVFAEHGLGAALFALAAVQRDRATRFFRRVALLVWCGFAQPARGRAGTVRHSDHLLRAPGWGA</sequence>